<dbReference type="FunFam" id="1.25.40.10:FF:000225">
    <property type="entry name" value="Protein SMG7"/>
    <property type="match status" value="1"/>
</dbReference>
<evidence type="ECO:0000256" key="1">
    <source>
        <dbReference type="ARBA" id="ARBA00022737"/>
    </source>
</evidence>
<name>A0AAD2DKM4_9LAMI</name>
<evidence type="ECO:0008006" key="6">
    <source>
        <dbReference type="Google" id="ProtNLM"/>
    </source>
</evidence>
<dbReference type="Proteomes" id="UP000834106">
    <property type="component" value="Chromosome 1"/>
</dbReference>
<accession>A0AAD2DKM4</accession>
<dbReference type="AlphaFoldDB" id="A0AAD2DKM4"/>
<dbReference type="Pfam" id="PF10373">
    <property type="entry name" value="EST1_DNA_bind"/>
    <property type="match status" value="1"/>
</dbReference>
<dbReference type="SUPFAM" id="SSF48452">
    <property type="entry name" value="TPR-like"/>
    <property type="match status" value="1"/>
</dbReference>
<evidence type="ECO:0000259" key="3">
    <source>
        <dbReference type="Pfam" id="PF10374"/>
    </source>
</evidence>
<keyword evidence="1" id="KW-0677">Repeat</keyword>
<sequence>MDDFTGNSSMERVQRLFKKNVELENQCRKAAQARIPSDPKAWQKMCENYEAIILEDHAFSEQNDVEYALWQLHYRRIEELRVLFNAALASAGSAAPQNVKVPVRAGPDRLTKIRSHLKAFLSEATGFYHDLTLKLRVKYGLPLDRFSDDPDNQISLLEDANKYSERNKGLISCHRCLIYLGDLARYKGLYGEGDSKAKEFAAASSYYMQASSLWPSSGNPHHQLAILAGYSNDELVSIYRYFRSLAVENPFVTARDNLIIAFEKNRHSYTQLLGDAKALAKAVPSRMPGNSRGKGETRPSIKDNEAEAISIKERASNIADLLKAFITRFVRLNGILFTRTSLETFEEVFSMVKNDLLELLSSGPDEEFNFGSDAAECRLVIVRLITILIYMVHHVNEENENQSHADILRRPVLLYNAFTATFEFMGYVLERCNQLNDPSSSFLLPGIMVFVEWLSCHHNVAVDSGLDEKQVYVRSFFWNNCIALFNKLLSSGYMFVDEDDETCFSHASKYGKYETANRLALFEDFELSGFLPLLPAQLILESSRKRCFGSDGGNKEKKACIQRIIAAGKALANVVRIGKERIYFDMKLKKFVIGVESQISDDYPLTSPLEVPKVNGNLLENSVDGQVALAALPKLEVVEAEGEDEDEDEVIVFKPSKTEKHVGDFASKFTSSEVLASIVSDGIVHSGKGNGPLSVGHDSFLLQGASSMGRSVTVANSTSQCMLPVESSISKCLVEQTPTVNGLADLSLMENGSSVIPAASAVPYPKFIKTDSGRNSPVQIPQTAVTSKFDLIMSSGAVTDGLSVKPSPPISAGVKKNLVSRPIRDFGIPPGFGSIPSRTVDESLNSMTLKNGNPLIPQMDDYIWLDGYELSSNQCVGLNNSTNHVGPEFHSLSKNNGSMGMASFPFPRKQVSTMQVQSENQKSWFDYRLELLMQHQEQQQQFQGSIDGFEQFGTAIVHGQAVVTEQVKLGPSFQTIAWRL</sequence>
<proteinExistence type="predicted"/>
<evidence type="ECO:0000259" key="2">
    <source>
        <dbReference type="Pfam" id="PF10373"/>
    </source>
</evidence>
<dbReference type="EMBL" id="OU503036">
    <property type="protein sequence ID" value="CAI9754796.1"/>
    <property type="molecule type" value="Genomic_DNA"/>
</dbReference>
<dbReference type="GO" id="GO:0070034">
    <property type="term" value="F:telomerase RNA binding"/>
    <property type="evidence" value="ECO:0007669"/>
    <property type="project" value="TreeGrafter"/>
</dbReference>
<organism evidence="4 5">
    <name type="scientific">Fraxinus pennsylvanica</name>
    <dbReference type="NCBI Taxonomy" id="56036"/>
    <lineage>
        <taxon>Eukaryota</taxon>
        <taxon>Viridiplantae</taxon>
        <taxon>Streptophyta</taxon>
        <taxon>Embryophyta</taxon>
        <taxon>Tracheophyta</taxon>
        <taxon>Spermatophyta</taxon>
        <taxon>Magnoliopsida</taxon>
        <taxon>eudicotyledons</taxon>
        <taxon>Gunneridae</taxon>
        <taxon>Pentapetalae</taxon>
        <taxon>asterids</taxon>
        <taxon>lamiids</taxon>
        <taxon>Lamiales</taxon>
        <taxon>Oleaceae</taxon>
        <taxon>Oleeae</taxon>
        <taxon>Fraxinus</taxon>
    </lineage>
</organism>
<evidence type="ECO:0000313" key="5">
    <source>
        <dbReference type="Proteomes" id="UP000834106"/>
    </source>
</evidence>
<feature type="domain" description="Telomerase activating protein Est1-like N-terminal" evidence="3">
    <location>
        <begin position="65"/>
        <end position="190"/>
    </location>
</feature>
<feature type="domain" description="DNA/RNA-binding" evidence="2">
    <location>
        <begin position="203"/>
        <end position="535"/>
    </location>
</feature>
<dbReference type="GO" id="GO:0000184">
    <property type="term" value="P:nuclear-transcribed mRNA catabolic process, nonsense-mediated decay"/>
    <property type="evidence" value="ECO:0007669"/>
    <property type="project" value="TreeGrafter"/>
</dbReference>
<dbReference type="InterPro" id="IPR019458">
    <property type="entry name" value="Est1-like_N"/>
</dbReference>
<dbReference type="PANTHER" id="PTHR15696">
    <property type="entry name" value="SMG-7 SUPPRESSOR WITH MORPHOLOGICAL EFFECT ON GENITALIA PROTEIN 7"/>
    <property type="match status" value="1"/>
</dbReference>
<dbReference type="GO" id="GO:0042162">
    <property type="term" value="F:telomeric DNA binding"/>
    <property type="evidence" value="ECO:0007669"/>
    <property type="project" value="TreeGrafter"/>
</dbReference>
<dbReference type="PANTHER" id="PTHR15696:SF25">
    <property type="entry name" value="OS08G0305300 PROTEIN"/>
    <property type="match status" value="1"/>
</dbReference>
<protein>
    <recommendedName>
        <fullName evidence="6">Protein SMG7-like</fullName>
    </recommendedName>
</protein>
<dbReference type="InterPro" id="IPR018834">
    <property type="entry name" value="DNA/RNA-bd_Est1-type"/>
</dbReference>
<keyword evidence="5" id="KW-1185">Reference proteome</keyword>
<dbReference type="Gene3D" id="1.25.40.10">
    <property type="entry name" value="Tetratricopeptide repeat domain"/>
    <property type="match status" value="1"/>
</dbReference>
<dbReference type="InterPro" id="IPR045153">
    <property type="entry name" value="Est1/Ebs1-like"/>
</dbReference>
<dbReference type="GO" id="GO:0005697">
    <property type="term" value="C:telomerase holoenzyme complex"/>
    <property type="evidence" value="ECO:0007669"/>
    <property type="project" value="TreeGrafter"/>
</dbReference>
<evidence type="ECO:0000313" key="4">
    <source>
        <dbReference type="EMBL" id="CAI9754796.1"/>
    </source>
</evidence>
<reference evidence="4" key="1">
    <citation type="submission" date="2023-05" db="EMBL/GenBank/DDBJ databases">
        <authorList>
            <person name="Huff M."/>
        </authorList>
    </citation>
    <scope>NUCLEOTIDE SEQUENCE</scope>
</reference>
<dbReference type="InterPro" id="IPR011990">
    <property type="entry name" value="TPR-like_helical_dom_sf"/>
</dbReference>
<dbReference type="Pfam" id="PF10374">
    <property type="entry name" value="EST1"/>
    <property type="match status" value="1"/>
</dbReference>
<gene>
    <name evidence="4" type="ORF">FPE_LOCUS2227</name>
</gene>